<keyword evidence="1" id="KW-0812">Transmembrane</keyword>
<dbReference type="RefSeq" id="WP_073570327.1">
    <property type="nucleotide sequence ID" value="NZ_FRXN01000001.1"/>
</dbReference>
<name>A0A1M7Z5Y9_9BACT</name>
<proteinExistence type="predicted"/>
<reference evidence="4" key="1">
    <citation type="submission" date="2016-12" db="EMBL/GenBank/DDBJ databases">
        <authorList>
            <person name="Varghese N."/>
            <person name="Submissions S."/>
        </authorList>
    </citation>
    <scope>NUCLEOTIDE SEQUENCE [LARGE SCALE GENOMIC DNA]</scope>
    <source>
        <strain evidence="4">DSM 25035</strain>
    </source>
</reference>
<keyword evidence="4" id="KW-1185">Reference proteome</keyword>
<gene>
    <name evidence="3" type="ORF">SAMN04488108_0681</name>
</gene>
<dbReference type="Pfam" id="PF01553">
    <property type="entry name" value="Acyltransferase"/>
    <property type="match status" value="1"/>
</dbReference>
<dbReference type="PANTHER" id="PTHR31605">
    <property type="entry name" value="GLYCEROL-3-PHOSPHATE O-ACYLTRANSFERASE 1"/>
    <property type="match status" value="1"/>
</dbReference>
<protein>
    <submittedName>
        <fullName evidence="3">Acyltransferase</fullName>
    </submittedName>
</protein>
<evidence type="ECO:0000313" key="3">
    <source>
        <dbReference type="EMBL" id="SHO60264.1"/>
    </source>
</evidence>
<feature type="transmembrane region" description="Helical" evidence="1">
    <location>
        <begin position="310"/>
        <end position="327"/>
    </location>
</feature>
<dbReference type="STRING" id="1073327.SAMN04488108_0681"/>
<dbReference type="InterPro" id="IPR052744">
    <property type="entry name" value="GPAT/DAPAT"/>
</dbReference>
<evidence type="ECO:0000313" key="4">
    <source>
        <dbReference type="Proteomes" id="UP000184609"/>
    </source>
</evidence>
<dbReference type="GO" id="GO:0016287">
    <property type="term" value="F:glycerone-phosphate O-acyltransferase activity"/>
    <property type="evidence" value="ECO:0007669"/>
    <property type="project" value="TreeGrafter"/>
</dbReference>
<keyword evidence="3" id="KW-0808">Transferase</keyword>
<dbReference type="AlphaFoldDB" id="A0A1M7Z5Y9"/>
<keyword evidence="3" id="KW-0012">Acyltransferase</keyword>
<dbReference type="GO" id="GO:0008654">
    <property type="term" value="P:phospholipid biosynthetic process"/>
    <property type="evidence" value="ECO:0007669"/>
    <property type="project" value="TreeGrafter"/>
</dbReference>
<keyword evidence="1" id="KW-0472">Membrane</keyword>
<dbReference type="EMBL" id="FRXN01000001">
    <property type="protein sequence ID" value="SHO60264.1"/>
    <property type="molecule type" value="Genomic_DNA"/>
</dbReference>
<accession>A0A1M7Z5Y9</accession>
<evidence type="ECO:0000259" key="2">
    <source>
        <dbReference type="SMART" id="SM00563"/>
    </source>
</evidence>
<dbReference type="SUPFAM" id="SSF69593">
    <property type="entry name" value="Glycerol-3-phosphate (1)-acyltransferase"/>
    <property type="match status" value="1"/>
</dbReference>
<sequence>MKNLINFILRFLVKIALHGYFRKIIVTGKKNIPTGVPVILVANHQNALIDPLLLATHTKLNPWFLTRAAVFKNPIAAKILHLIRMLPVYRVRDGFSTIQQNQKTFEATFEVLKKNGAVIIFAEGSHSVVRNVRPLSKGFTRMAFGLKEKYPNCEPVILPVALEYSAHKHSGSLVRITFGDAIPVDMPASKSGLLTKTVEKTLKSMVVEIPDEHYEENLNSILEAGVDVTSKEAVDTFLKDGIVTNEVSDPSGVKNKLMKIFNFPLYWIWLWISPKIQDRVFESTFKFLIGFFLGPIWFLMLFLLALSSPLGSWALAFLIMSLISILWNKSPQE</sequence>
<dbReference type="OrthoDB" id="9806008at2"/>
<feature type="transmembrane region" description="Helical" evidence="1">
    <location>
        <begin position="285"/>
        <end position="304"/>
    </location>
</feature>
<dbReference type="PANTHER" id="PTHR31605:SF0">
    <property type="entry name" value="GLYCEROL-3-PHOSPHATE O-ACYLTRANSFERASE 1"/>
    <property type="match status" value="1"/>
</dbReference>
<dbReference type="InterPro" id="IPR002123">
    <property type="entry name" value="Plipid/glycerol_acylTrfase"/>
</dbReference>
<feature type="domain" description="Phospholipid/glycerol acyltransferase" evidence="2">
    <location>
        <begin position="38"/>
        <end position="165"/>
    </location>
</feature>
<keyword evidence="1" id="KW-1133">Transmembrane helix</keyword>
<organism evidence="3 4">
    <name type="scientific">Algoriphagus zhangzhouensis</name>
    <dbReference type="NCBI Taxonomy" id="1073327"/>
    <lineage>
        <taxon>Bacteria</taxon>
        <taxon>Pseudomonadati</taxon>
        <taxon>Bacteroidota</taxon>
        <taxon>Cytophagia</taxon>
        <taxon>Cytophagales</taxon>
        <taxon>Cyclobacteriaceae</taxon>
        <taxon>Algoriphagus</taxon>
    </lineage>
</organism>
<dbReference type="Proteomes" id="UP000184609">
    <property type="component" value="Unassembled WGS sequence"/>
</dbReference>
<evidence type="ECO:0000256" key="1">
    <source>
        <dbReference type="SAM" id="Phobius"/>
    </source>
</evidence>
<dbReference type="GO" id="GO:0004366">
    <property type="term" value="F:glycerol-3-phosphate O-acyltransferase activity"/>
    <property type="evidence" value="ECO:0007669"/>
    <property type="project" value="TreeGrafter"/>
</dbReference>
<dbReference type="SMART" id="SM00563">
    <property type="entry name" value="PlsC"/>
    <property type="match status" value="1"/>
</dbReference>